<proteinExistence type="predicted"/>
<keyword evidence="2" id="KW-0178">Competence</keyword>
<dbReference type="NCBIfam" id="NF040982">
    <property type="entry name" value="ComGD"/>
    <property type="match status" value="1"/>
</dbReference>
<keyword evidence="3" id="KW-0472">Membrane</keyword>
<feature type="transmembrane region" description="Helical" evidence="3">
    <location>
        <begin position="12"/>
        <end position="33"/>
    </location>
</feature>
<dbReference type="InterPro" id="IPR012902">
    <property type="entry name" value="N_methyl_site"/>
</dbReference>
<dbReference type="Proteomes" id="UP000622860">
    <property type="component" value="Unassembled WGS sequence"/>
</dbReference>
<sequence length="144" mass="17023">MRKNGFTLLEVLFSLSIWGLFILLSVPVMFSVIDKQEEKQFFETFEFDLLYMQNMSYTTTDYIRLTFKLNSNTYEIRKGNNDELLVKRSIPDDWIVQKRKMTKPISFNANGTIKQSGSLYIQTKLSEYRIVFPLGKGRCYIEKQ</sequence>
<keyword evidence="3" id="KW-0812">Transmembrane</keyword>
<dbReference type="InterPro" id="IPR045584">
    <property type="entry name" value="Pilin-like"/>
</dbReference>
<comment type="caution">
    <text evidence="4">The sequence shown here is derived from an EMBL/GenBank/DDBJ whole genome shotgun (WGS) entry which is preliminary data.</text>
</comment>
<evidence type="ECO:0000313" key="5">
    <source>
        <dbReference type="Proteomes" id="UP000622860"/>
    </source>
</evidence>
<dbReference type="NCBIfam" id="TIGR02532">
    <property type="entry name" value="IV_pilin_GFxxxE"/>
    <property type="match status" value="1"/>
</dbReference>
<dbReference type="GO" id="GO:0030420">
    <property type="term" value="P:establishment of competence for transformation"/>
    <property type="evidence" value="ECO:0007669"/>
    <property type="project" value="UniProtKB-KW"/>
</dbReference>
<reference evidence="4" key="1">
    <citation type="journal article" date="2014" name="Int. J. Syst. Evol. Microbiol.">
        <title>Complete genome sequence of Corynebacterium casei LMG S-19264T (=DSM 44701T), isolated from a smear-ripened cheese.</title>
        <authorList>
            <consortium name="US DOE Joint Genome Institute (JGI-PGF)"/>
            <person name="Walter F."/>
            <person name="Albersmeier A."/>
            <person name="Kalinowski J."/>
            <person name="Ruckert C."/>
        </authorList>
    </citation>
    <scope>NUCLEOTIDE SEQUENCE</scope>
    <source>
        <strain evidence="4">CGMCC 1.12754</strain>
    </source>
</reference>
<evidence type="ECO:0000256" key="3">
    <source>
        <dbReference type="SAM" id="Phobius"/>
    </source>
</evidence>
<keyword evidence="5" id="KW-1185">Reference proteome</keyword>
<name>A0A917H0S5_9BACI</name>
<dbReference type="RefSeq" id="WP_188453666.1">
    <property type="nucleotide sequence ID" value="NZ_BMFR01000001.1"/>
</dbReference>
<keyword evidence="3" id="KW-1133">Transmembrane helix</keyword>
<dbReference type="PIRSF" id="PIRSF021292">
    <property type="entry name" value="Competence_ComGD"/>
    <property type="match status" value="1"/>
</dbReference>
<dbReference type="GO" id="GO:0009986">
    <property type="term" value="C:cell surface"/>
    <property type="evidence" value="ECO:0007669"/>
    <property type="project" value="UniProtKB-SubCell"/>
</dbReference>
<comment type="subcellular location">
    <subcellularLocation>
        <location evidence="1">Cell surface</location>
    </subcellularLocation>
</comment>
<evidence type="ECO:0000256" key="2">
    <source>
        <dbReference type="ARBA" id="ARBA00023287"/>
    </source>
</evidence>
<dbReference type="SUPFAM" id="SSF54523">
    <property type="entry name" value="Pili subunits"/>
    <property type="match status" value="1"/>
</dbReference>
<dbReference type="EMBL" id="BMFR01000001">
    <property type="protein sequence ID" value="GGG63763.1"/>
    <property type="molecule type" value="Genomic_DNA"/>
</dbReference>
<organism evidence="4 5">
    <name type="scientific">Virgibacillus oceani</name>
    <dbReference type="NCBI Taxonomy" id="1479511"/>
    <lineage>
        <taxon>Bacteria</taxon>
        <taxon>Bacillati</taxon>
        <taxon>Bacillota</taxon>
        <taxon>Bacilli</taxon>
        <taxon>Bacillales</taxon>
        <taxon>Bacillaceae</taxon>
        <taxon>Virgibacillus</taxon>
    </lineage>
</organism>
<evidence type="ECO:0000313" key="4">
    <source>
        <dbReference type="EMBL" id="GGG63763.1"/>
    </source>
</evidence>
<accession>A0A917H0S5</accession>
<dbReference type="InterPro" id="IPR016785">
    <property type="entry name" value="ComGD"/>
</dbReference>
<reference evidence="4" key="2">
    <citation type="submission" date="2020-09" db="EMBL/GenBank/DDBJ databases">
        <authorList>
            <person name="Sun Q."/>
            <person name="Zhou Y."/>
        </authorList>
    </citation>
    <scope>NUCLEOTIDE SEQUENCE</scope>
    <source>
        <strain evidence="4">CGMCC 1.12754</strain>
    </source>
</reference>
<protein>
    <submittedName>
        <fullName evidence="4">Competence protein ComG</fullName>
    </submittedName>
</protein>
<gene>
    <name evidence="4" type="primary">comGD</name>
    <name evidence="4" type="ORF">GCM10011398_04000</name>
</gene>
<dbReference type="AlphaFoldDB" id="A0A917H0S5"/>
<evidence type="ECO:0000256" key="1">
    <source>
        <dbReference type="ARBA" id="ARBA00004241"/>
    </source>
</evidence>